<gene>
    <name evidence="2" type="ORF">OsI_15568</name>
</gene>
<feature type="compositionally biased region" description="Polar residues" evidence="1">
    <location>
        <begin position="12"/>
        <end position="31"/>
    </location>
</feature>
<reference evidence="2 3" key="1">
    <citation type="journal article" date="2005" name="PLoS Biol.">
        <title>The genomes of Oryza sativa: a history of duplications.</title>
        <authorList>
            <person name="Yu J."/>
            <person name="Wang J."/>
            <person name="Lin W."/>
            <person name="Li S."/>
            <person name="Li H."/>
            <person name="Zhou J."/>
            <person name="Ni P."/>
            <person name="Dong W."/>
            <person name="Hu S."/>
            <person name="Zeng C."/>
            <person name="Zhang J."/>
            <person name="Zhang Y."/>
            <person name="Li R."/>
            <person name="Xu Z."/>
            <person name="Li S."/>
            <person name="Li X."/>
            <person name="Zheng H."/>
            <person name="Cong L."/>
            <person name="Lin L."/>
            <person name="Yin J."/>
            <person name="Geng J."/>
            <person name="Li G."/>
            <person name="Shi J."/>
            <person name="Liu J."/>
            <person name="Lv H."/>
            <person name="Li J."/>
            <person name="Wang J."/>
            <person name="Deng Y."/>
            <person name="Ran L."/>
            <person name="Shi X."/>
            <person name="Wang X."/>
            <person name="Wu Q."/>
            <person name="Li C."/>
            <person name="Ren X."/>
            <person name="Wang J."/>
            <person name="Wang X."/>
            <person name="Li D."/>
            <person name="Liu D."/>
            <person name="Zhang X."/>
            <person name="Ji Z."/>
            <person name="Zhao W."/>
            <person name="Sun Y."/>
            <person name="Zhang Z."/>
            <person name="Bao J."/>
            <person name="Han Y."/>
            <person name="Dong L."/>
            <person name="Ji J."/>
            <person name="Chen P."/>
            <person name="Wu S."/>
            <person name="Liu J."/>
            <person name="Xiao Y."/>
            <person name="Bu D."/>
            <person name="Tan J."/>
            <person name="Yang L."/>
            <person name="Ye C."/>
            <person name="Zhang J."/>
            <person name="Xu J."/>
            <person name="Zhou Y."/>
            <person name="Yu Y."/>
            <person name="Zhang B."/>
            <person name="Zhuang S."/>
            <person name="Wei H."/>
            <person name="Liu B."/>
            <person name="Lei M."/>
            <person name="Yu H."/>
            <person name="Li Y."/>
            <person name="Xu H."/>
            <person name="Wei S."/>
            <person name="He X."/>
            <person name="Fang L."/>
            <person name="Zhang Z."/>
            <person name="Zhang Y."/>
            <person name="Huang X."/>
            <person name="Su Z."/>
            <person name="Tong W."/>
            <person name="Li J."/>
            <person name="Tong Z."/>
            <person name="Li S."/>
            <person name="Ye J."/>
            <person name="Wang L."/>
            <person name="Fang L."/>
            <person name="Lei T."/>
            <person name="Chen C."/>
            <person name="Chen H."/>
            <person name="Xu Z."/>
            <person name="Li H."/>
            <person name="Huang H."/>
            <person name="Zhang F."/>
            <person name="Xu H."/>
            <person name="Li N."/>
            <person name="Zhao C."/>
            <person name="Li S."/>
            <person name="Dong L."/>
            <person name="Huang Y."/>
            <person name="Li L."/>
            <person name="Xi Y."/>
            <person name="Qi Q."/>
            <person name="Li W."/>
            <person name="Zhang B."/>
            <person name="Hu W."/>
            <person name="Zhang Y."/>
            <person name="Tian X."/>
            <person name="Jiao Y."/>
            <person name="Liang X."/>
            <person name="Jin J."/>
            <person name="Gao L."/>
            <person name="Zheng W."/>
            <person name="Hao B."/>
            <person name="Liu S."/>
            <person name="Wang W."/>
            <person name="Yuan L."/>
            <person name="Cao M."/>
            <person name="McDermott J."/>
            <person name="Samudrala R."/>
            <person name="Wang J."/>
            <person name="Wong G.K."/>
            <person name="Yang H."/>
        </authorList>
    </citation>
    <scope>NUCLEOTIDE SEQUENCE [LARGE SCALE GENOMIC DNA]</scope>
    <source>
        <strain evidence="3">cv. 93-11</strain>
    </source>
</reference>
<dbReference type="HOGENOM" id="CLU_1689609_0_0_1"/>
<organism evidence="2 3">
    <name type="scientific">Oryza sativa subsp. indica</name>
    <name type="common">Rice</name>
    <dbReference type="NCBI Taxonomy" id="39946"/>
    <lineage>
        <taxon>Eukaryota</taxon>
        <taxon>Viridiplantae</taxon>
        <taxon>Streptophyta</taxon>
        <taxon>Embryophyta</taxon>
        <taxon>Tracheophyta</taxon>
        <taxon>Spermatophyta</taxon>
        <taxon>Magnoliopsida</taxon>
        <taxon>Liliopsida</taxon>
        <taxon>Poales</taxon>
        <taxon>Poaceae</taxon>
        <taxon>BOP clade</taxon>
        <taxon>Oryzoideae</taxon>
        <taxon>Oryzeae</taxon>
        <taxon>Oryzinae</taxon>
        <taxon>Oryza</taxon>
        <taxon>Oryza sativa</taxon>
    </lineage>
</organism>
<evidence type="ECO:0000313" key="3">
    <source>
        <dbReference type="Proteomes" id="UP000007015"/>
    </source>
</evidence>
<evidence type="ECO:0000313" key="2">
    <source>
        <dbReference type="EMBL" id="EEC77133.1"/>
    </source>
</evidence>
<dbReference type="Proteomes" id="UP000007015">
    <property type="component" value="Chromosome 4"/>
</dbReference>
<dbReference type="EMBL" id="CM000129">
    <property type="protein sequence ID" value="EEC77133.1"/>
    <property type="molecule type" value="Genomic_DNA"/>
</dbReference>
<evidence type="ECO:0000256" key="1">
    <source>
        <dbReference type="SAM" id="MobiDB-lite"/>
    </source>
</evidence>
<accession>B8AT00</accession>
<name>B8AT00_ORYSI</name>
<sequence>MSMQEKNARPGFNNSGVKGGQTPTANRRTQPIISSTKKSGSSICTSIKMKENYAKPKISGRKLFCPSNNSLKEENATDVASTVVTETKSATEVQPLVGMEIRAALLNEDYALSNMEPENSCTDMGLTCSSITGIASPLLFGCQVHYENGKYDHIIT</sequence>
<dbReference type="AlphaFoldDB" id="B8AT00"/>
<proteinExistence type="predicted"/>
<dbReference type="Gramene" id="BGIOSGA015236-TA">
    <property type="protein sequence ID" value="BGIOSGA015236-PA"/>
    <property type="gene ID" value="BGIOSGA015236"/>
</dbReference>
<dbReference type="STRING" id="39946.B8AT00"/>
<protein>
    <submittedName>
        <fullName evidence="2">Uncharacterized protein</fullName>
    </submittedName>
</protein>
<feature type="region of interest" description="Disordered" evidence="1">
    <location>
        <begin position="1"/>
        <end position="38"/>
    </location>
</feature>
<keyword evidence="3" id="KW-1185">Reference proteome</keyword>